<evidence type="ECO:0000256" key="2">
    <source>
        <dbReference type="PROSITE-ProRule" id="PRU00497"/>
    </source>
</evidence>
<dbReference type="GO" id="GO:0008010">
    <property type="term" value="F:structural constituent of chitin-based larval cuticle"/>
    <property type="evidence" value="ECO:0007669"/>
    <property type="project" value="TreeGrafter"/>
</dbReference>
<reference evidence="3" key="1">
    <citation type="submission" date="2013-04" db="EMBL/GenBank/DDBJ databases">
        <authorList>
            <person name="Qu J."/>
            <person name="Murali S.C."/>
            <person name="Bandaranaike D."/>
            <person name="Bellair M."/>
            <person name="Blankenburg K."/>
            <person name="Chao H."/>
            <person name="Dinh H."/>
            <person name="Doddapaneni H."/>
            <person name="Downs B."/>
            <person name="Dugan-Rocha S."/>
            <person name="Elkadiri S."/>
            <person name="Gnanaolivu R.D."/>
            <person name="Hernandez B."/>
            <person name="Javaid M."/>
            <person name="Jayaseelan J.C."/>
            <person name="Lee S."/>
            <person name="Li M."/>
            <person name="Ming W."/>
            <person name="Munidasa M."/>
            <person name="Muniz J."/>
            <person name="Nguyen L."/>
            <person name="Ongeri F."/>
            <person name="Osuji N."/>
            <person name="Pu L.-L."/>
            <person name="Puazo M."/>
            <person name="Qu C."/>
            <person name="Quiroz J."/>
            <person name="Raj R."/>
            <person name="Weissenberger G."/>
            <person name="Xin Y."/>
            <person name="Zou X."/>
            <person name="Han Y."/>
            <person name="Richards S."/>
            <person name="Worley K."/>
            <person name="Muzny D."/>
            <person name="Gibbs R."/>
        </authorList>
    </citation>
    <scope>NUCLEOTIDE SEQUENCE</scope>
    <source>
        <strain evidence="3">Sampled in the wild</strain>
    </source>
</reference>
<organism evidence="3 4">
    <name type="scientific">Ladona fulva</name>
    <name type="common">Scarce chaser dragonfly</name>
    <name type="synonym">Libellula fulva</name>
    <dbReference type="NCBI Taxonomy" id="123851"/>
    <lineage>
        <taxon>Eukaryota</taxon>
        <taxon>Metazoa</taxon>
        <taxon>Ecdysozoa</taxon>
        <taxon>Arthropoda</taxon>
        <taxon>Hexapoda</taxon>
        <taxon>Insecta</taxon>
        <taxon>Pterygota</taxon>
        <taxon>Palaeoptera</taxon>
        <taxon>Odonata</taxon>
        <taxon>Epiprocta</taxon>
        <taxon>Anisoptera</taxon>
        <taxon>Libelluloidea</taxon>
        <taxon>Libellulidae</taxon>
        <taxon>Ladona</taxon>
    </lineage>
</organism>
<dbReference type="Pfam" id="PF00379">
    <property type="entry name" value="Chitin_bind_4"/>
    <property type="match status" value="1"/>
</dbReference>
<sequence length="169" mass="18462">MWSFASLGSPSNEKLKFRLHRHQNKTGRKHPVAVVFYGVYGGEGKGLHHKGNGEGMKQSIRLVLILLAAVVFVDSLPTTPVPIIRQDLQHNFDGSYQHSFEAGNGIVAGESGFVKNAGDPEKEIQVAQGQFSYVAPDGSQITLTYIADENGFQPQGSHLPVPPKPLFRK</sequence>
<accession>A0A8K0JVN6</accession>
<dbReference type="InterPro" id="IPR000618">
    <property type="entry name" value="Insect_cuticle"/>
</dbReference>
<dbReference type="InterPro" id="IPR050468">
    <property type="entry name" value="Cuticle_Struct_Prot"/>
</dbReference>
<dbReference type="PANTHER" id="PTHR10380">
    <property type="entry name" value="CUTICLE PROTEIN"/>
    <property type="match status" value="1"/>
</dbReference>
<evidence type="ECO:0000256" key="1">
    <source>
        <dbReference type="ARBA" id="ARBA00022460"/>
    </source>
</evidence>
<dbReference type="GO" id="GO:0062129">
    <property type="term" value="C:chitin-based extracellular matrix"/>
    <property type="evidence" value="ECO:0007669"/>
    <property type="project" value="TreeGrafter"/>
</dbReference>
<evidence type="ECO:0000313" key="4">
    <source>
        <dbReference type="Proteomes" id="UP000792457"/>
    </source>
</evidence>
<keyword evidence="1 2" id="KW-0193">Cuticle</keyword>
<comment type="caution">
    <text evidence="3">The sequence shown here is derived from an EMBL/GenBank/DDBJ whole genome shotgun (WGS) entry which is preliminary data.</text>
</comment>
<gene>
    <name evidence="3" type="ORF">J437_LFUL002567</name>
</gene>
<keyword evidence="4" id="KW-1185">Reference proteome</keyword>
<name>A0A8K0JVN6_LADFU</name>
<dbReference type="OrthoDB" id="6372059at2759"/>
<evidence type="ECO:0000313" key="3">
    <source>
        <dbReference type="EMBL" id="KAG8223517.1"/>
    </source>
</evidence>
<reference evidence="3" key="2">
    <citation type="submission" date="2017-10" db="EMBL/GenBank/DDBJ databases">
        <title>Ladona fulva Genome sequencing and assembly.</title>
        <authorList>
            <person name="Murali S."/>
            <person name="Richards S."/>
            <person name="Bandaranaike D."/>
            <person name="Bellair M."/>
            <person name="Blankenburg K."/>
            <person name="Chao H."/>
            <person name="Dinh H."/>
            <person name="Doddapaneni H."/>
            <person name="Dugan-Rocha S."/>
            <person name="Elkadiri S."/>
            <person name="Gnanaolivu R."/>
            <person name="Hernandez B."/>
            <person name="Skinner E."/>
            <person name="Javaid M."/>
            <person name="Lee S."/>
            <person name="Li M."/>
            <person name="Ming W."/>
            <person name="Munidasa M."/>
            <person name="Muniz J."/>
            <person name="Nguyen L."/>
            <person name="Hughes D."/>
            <person name="Osuji N."/>
            <person name="Pu L.-L."/>
            <person name="Puazo M."/>
            <person name="Qu C."/>
            <person name="Quiroz J."/>
            <person name="Raj R."/>
            <person name="Weissenberger G."/>
            <person name="Xin Y."/>
            <person name="Zou X."/>
            <person name="Han Y."/>
            <person name="Worley K."/>
            <person name="Muzny D."/>
            <person name="Gibbs R."/>
        </authorList>
    </citation>
    <scope>NUCLEOTIDE SEQUENCE</scope>
    <source>
        <strain evidence="3">Sampled in the wild</strain>
    </source>
</reference>
<dbReference type="InterPro" id="IPR031311">
    <property type="entry name" value="CHIT_BIND_RR_consensus"/>
</dbReference>
<protein>
    <submittedName>
        <fullName evidence="3">Uncharacterized protein</fullName>
    </submittedName>
</protein>
<dbReference type="PANTHER" id="PTHR10380:SF241">
    <property type="entry name" value="CUTICULAR PROTEIN 47EG-RELATED"/>
    <property type="match status" value="1"/>
</dbReference>
<dbReference type="AlphaFoldDB" id="A0A8K0JVN6"/>
<dbReference type="PRINTS" id="PR00947">
    <property type="entry name" value="CUTICLE"/>
</dbReference>
<dbReference type="EMBL" id="KZ308163">
    <property type="protein sequence ID" value="KAG8223517.1"/>
    <property type="molecule type" value="Genomic_DNA"/>
</dbReference>
<dbReference type="PROSITE" id="PS00233">
    <property type="entry name" value="CHIT_BIND_RR_1"/>
    <property type="match status" value="1"/>
</dbReference>
<proteinExistence type="predicted"/>
<dbReference type="PROSITE" id="PS51155">
    <property type="entry name" value="CHIT_BIND_RR_2"/>
    <property type="match status" value="1"/>
</dbReference>
<dbReference type="Proteomes" id="UP000792457">
    <property type="component" value="Unassembled WGS sequence"/>
</dbReference>